<evidence type="ECO:0000259" key="4">
    <source>
        <dbReference type="PROSITE" id="PS51911"/>
    </source>
</evidence>
<dbReference type="FunFam" id="2.60.40.150:FF:000059">
    <property type="entry name" value="Axin interactor, dorsalization-associated protein"/>
    <property type="match status" value="1"/>
</dbReference>
<dbReference type="GO" id="GO:0035091">
    <property type="term" value="F:phosphatidylinositol binding"/>
    <property type="evidence" value="ECO:0007669"/>
    <property type="project" value="TreeGrafter"/>
</dbReference>
<dbReference type="Pfam" id="PF08910">
    <property type="entry name" value="Aida_N"/>
    <property type="match status" value="1"/>
</dbReference>
<keyword evidence="6" id="KW-1185">Reference proteome</keyword>
<evidence type="ECO:0000313" key="6">
    <source>
        <dbReference type="Proteomes" id="UP000007875"/>
    </source>
</evidence>
<dbReference type="Pfam" id="PF14186">
    <property type="entry name" value="Aida_C2"/>
    <property type="match status" value="1"/>
</dbReference>
<dbReference type="SUPFAM" id="SSF109779">
    <property type="entry name" value="Domain from hypothetical 2610208m17rik protein"/>
    <property type="match status" value="1"/>
</dbReference>
<dbReference type="Proteomes" id="UP000007875">
    <property type="component" value="Unassembled WGS sequence"/>
</dbReference>
<dbReference type="Ensembl" id="ENSCSAVT00000003028.1">
    <property type="protein sequence ID" value="ENSCSAVP00000002983.1"/>
    <property type="gene ID" value="ENSCSAVG00000001780.1"/>
</dbReference>
<organism evidence="5 6">
    <name type="scientific">Ciona savignyi</name>
    <name type="common">Pacific transparent sea squirt</name>
    <dbReference type="NCBI Taxonomy" id="51511"/>
    <lineage>
        <taxon>Eukaryota</taxon>
        <taxon>Metazoa</taxon>
        <taxon>Chordata</taxon>
        <taxon>Tunicata</taxon>
        <taxon>Ascidiacea</taxon>
        <taxon>Phlebobranchia</taxon>
        <taxon>Cionidae</taxon>
        <taxon>Ciona</taxon>
    </lineage>
</organism>
<dbReference type="HOGENOM" id="CLU_064322_0_0_1"/>
<feature type="domain" description="C2 Aida-type" evidence="4">
    <location>
        <begin position="150"/>
        <end position="297"/>
    </location>
</feature>
<evidence type="ECO:0000256" key="2">
    <source>
        <dbReference type="ARBA" id="ARBA00022473"/>
    </source>
</evidence>
<reference evidence="5" key="2">
    <citation type="submission" date="2025-08" db="UniProtKB">
        <authorList>
            <consortium name="Ensembl"/>
        </authorList>
    </citation>
    <scope>IDENTIFICATION</scope>
</reference>
<proteinExistence type="inferred from homology"/>
<dbReference type="GO" id="GO:0016020">
    <property type="term" value="C:membrane"/>
    <property type="evidence" value="ECO:0007669"/>
    <property type="project" value="TreeGrafter"/>
</dbReference>
<dbReference type="Gene3D" id="2.60.40.150">
    <property type="entry name" value="C2 domain"/>
    <property type="match status" value="1"/>
</dbReference>
<dbReference type="InterPro" id="IPR036818">
    <property type="entry name" value="AIDA_N_sf"/>
</dbReference>
<evidence type="ECO:0000256" key="1">
    <source>
        <dbReference type="ARBA" id="ARBA00007205"/>
    </source>
</evidence>
<comment type="function">
    <text evidence="3">Acts as a ventralizing factor during embryogenesis. Inhibits axin-mediated JNK activation by binding axin and disrupting axin homodimerization. This in turn antagonizes a Wnt/beta-catenin-independent dorsalization pathway activated by AXIN/JNK-signaling.</text>
</comment>
<evidence type="ECO:0000313" key="5">
    <source>
        <dbReference type="Ensembl" id="ENSCSAVP00000002983.1"/>
    </source>
</evidence>
<keyword evidence="2" id="KW-0217">Developmental protein</keyword>
<dbReference type="PANTHER" id="PTHR28654">
    <property type="entry name" value="AXIN INTERACTOR, DORSALIZATION-ASSOCIATED PROTEIN"/>
    <property type="match status" value="1"/>
</dbReference>
<reference evidence="6" key="1">
    <citation type="submission" date="2003-08" db="EMBL/GenBank/DDBJ databases">
        <authorList>
            <person name="Birren B."/>
            <person name="Nusbaum C."/>
            <person name="Abebe A."/>
            <person name="Abouelleil A."/>
            <person name="Adekoya E."/>
            <person name="Ait-zahra M."/>
            <person name="Allen N."/>
            <person name="Allen T."/>
            <person name="An P."/>
            <person name="Anderson M."/>
            <person name="Anderson S."/>
            <person name="Arachchi H."/>
            <person name="Armbruster J."/>
            <person name="Bachantsang P."/>
            <person name="Baldwin J."/>
            <person name="Barry A."/>
            <person name="Bayul T."/>
            <person name="Blitshsteyn B."/>
            <person name="Bloom T."/>
            <person name="Blye J."/>
            <person name="Boguslavskiy L."/>
            <person name="Borowsky M."/>
            <person name="Boukhgalter B."/>
            <person name="Brunache A."/>
            <person name="Butler J."/>
            <person name="Calixte N."/>
            <person name="Calvo S."/>
            <person name="Camarata J."/>
            <person name="Campo K."/>
            <person name="Chang J."/>
            <person name="Cheshatsang Y."/>
            <person name="Citroen M."/>
            <person name="Collymore A."/>
            <person name="Considine T."/>
            <person name="Cook A."/>
            <person name="Cooke P."/>
            <person name="Corum B."/>
            <person name="Cuomo C."/>
            <person name="David R."/>
            <person name="Dawoe T."/>
            <person name="Degray S."/>
            <person name="Dodge S."/>
            <person name="Dooley K."/>
            <person name="Dorje P."/>
            <person name="Dorjee K."/>
            <person name="Dorris L."/>
            <person name="Duffey N."/>
            <person name="Dupes A."/>
            <person name="Elkins T."/>
            <person name="Engels R."/>
            <person name="Erickson J."/>
            <person name="Farina A."/>
            <person name="Faro S."/>
            <person name="Ferreira P."/>
            <person name="Fischer H."/>
            <person name="Fitzgerald M."/>
            <person name="Foley K."/>
            <person name="Gage D."/>
            <person name="Galagan J."/>
            <person name="Gearin G."/>
            <person name="Gnerre S."/>
            <person name="Gnirke A."/>
            <person name="Goyette A."/>
            <person name="Graham J."/>
            <person name="Grandbois E."/>
            <person name="Gyaltsen K."/>
            <person name="Hafez N."/>
            <person name="Hagopian D."/>
            <person name="Hagos B."/>
            <person name="Hall J."/>
            <person name="Hatcher B."/>
            <person name="Heller A."/>
            <person name="Higgins H."/>
            <person name="Honan T."/>
            <person name="Horn A."/>
            <person name="Houde N."/>
            <person name="Hughes L."/>
            <person name="Hulme W."/>
            <person name="Husby E."/>
            <person name="Iliev I."/>
            <person name="Jaffe D."/>
            <person name="Jones C."/>
            <person name="Kamal M."/>
            <person name="Kamat A."/>
            <person name="Kamvysselis M."/>
            <person name="Karlsson E."/>
            <person name="Kells C."/>
            <person name="Kieu A."/>
            <person name="Kisner P."/>
            <person name="Kodira C."/>
            <person name="Kulbokas E."/>
            <person name="Labutti K."/>
            <person name="Lama D."/>
            <person name="Landers T."/>
            <person name="Leger J."/>
            <person name="Levine S."/>
            <person name="Lewis D."/>
            <person name="Lewis T."/>
            <person name="Lindblad-toh K."/>
            <person name="Liu X."/>
            <person name="Lokyitsang T."/>
            <person name="Lokyitsang Y."/>
            <person name="Lucien O."/>
            <person name="Lui A."/>
            <person name="Ma L.J."/>
            <person name="Mabbitt R."/>
            <person name="Macdonald J."/>
            <person name="Maclean C."/>
            <person name="Major J."/>
            <person name="Manning J."/>
            <person name="Marabella R."/>
            <person name="Maru K."/>
            <person name="Matthews C."/>
            <person name="Mauceli E."/>
            <person name="Mccarthy M."/>
            <person name="Mcdonough S."/>
            <person name="Mcghee T."/>
            <person name="Meldrim J."/>
            <person name="Meneus L."/>
            <person name="Mesirov J."/>
            <person name="Mihalev A."/>
            <person name="Mihova T."/>
            <person name="Mikkelsen T."/>
            <person name="Mlenga V."/>
            <person name="Moru K."/>
            <person name="Mozes J."/>
            <person name="Mulrain L."/>
            <person name="Munson G."/>
            <person name="Naylor J."/>
            <person name="Newes C."/>
            <person name="Nguyen C."/>
            <person name="Nguyen N."/>
            <person name="Nguyen T."/>
            <person name="Nicol R."/>
            <person name="Nielsen C."/>
            <person name="Nizzari M."/>
            <person name="Norbu C."/>
            <person name="Norbu N."/>
            <person name="O'donnell P."/>
            <person name="Okoawo O."/>
            <person name="O'leary S."/>
            <person name="Omotosho B."/>
            <person name="O'neill K."/>
            <person name="Osman S."/>
            <person name="Parker S."/>
            <person name="Perrin D."/>
            <person name="Phunkhang P."/>
            <person name="Piqani B."/>
            <person name="Purcell S."/>
            <person name="Rachupka T."/>
            <person name="Ramasamy U."/>
            <person name="Rameau R."/>
            <person name="Ray V."/>
            <person name="Raymond C."/>
            <person name="Retta R."/>
            <person name="Richardson S."/>
            <person name="Rise C."/>
            <person name="Rodriguez J."/>
            <person name="Rogers J."/>
            <person name="Rogov P."/>
            <person name="Rutman M."/>
            <person name="Schupbach R."/>
            <person name="Seaman C."/>
            <person name="Settipalli S."/>
            <person name="Sharpe T."/>
            <person name="Sheridan J."/>
            <person name="Sherpa N."/>
            <person name="Shi J."/>
            <person name="Smirnov S."/>
            <person name="Smith C."/>
            <person name="Sougnez C."/>
            <person name="Spencer B."/>
            <person name="Stalker J."/>
            <person name="Stange-thomann N."/>
            <person name="Stavropoulos S."/>
            <person name="Stetson K."/>
            <person name="Stone C."/>
            <person name="Stone S."/>
            <person name="Stubbs M."/>
            <person name="Talamas J."/>
            <person name="Tchuinga P."/>
            <person name="Tenzing P."/>
            <person name="Tesfaye S."/>
            <person name="Theodore J."/>
            <person name="Thoulutsang Y."/>
            <person name="Topham K."/>
            <person name="Towey S."/>
            <person name="Tsamla T."/>
            <person name="Tsomo N."/>
            <person name="Vallee D."/>
            <person name="Vassiliev H."/>
            <person name="Venkataraman V."/>
            <person name="Vinson J."/>
            <person name="Vo A."/>
            <person name="Wade C."/>
            <person name="Wang S."/>
            <person name="Wangchuk T."/>
            <person name="Wangdi T."/>
            <person name="Whittaker C."/>
            <person name="Wilkinson J."/>
            <person name="Wu Y."/>
            <person name="Wyman D."/>
            <person name="Yadav S."/>
            <person name="Yang S."/>
            <person name="Yang X."/>
            <person name="Yeager S."/>
            <person name="Yee E."/>
            <person name="Young G."/>
            <person name="Zainoun J."/>
            <person name="Zembeck L."/>
            <person name="Zimmer A."/>
            <person name="Zody M."/>
            <person name="Lander E."/>
        </authorList>
    </citation>
    <scope>NUCLEOTIDE SEQUENCE [LARGE SCALE GENOMIC DNA]</scope>
</reference>
<dbReference type="InterPro" id="IPR035892">
    <property type="entry name" value="C2_domain_sf"/>
</dbReference>
<dbReference type="AlphaFoldDB" id="H2YCD5"/>
<sequence length="300" mass="33946">MSTFDKLVQKWCASLKCSTDFDSWGQLVEASDEYKRLLKNINTSIETVDCSESKKKILLKIAACLEIRSANLNSVNSSEDIKLEDLRKLISVLQSLTSVSVKDVPQSVAAQPLLAILTIPFYSRHLKSSTSNTTSRNEDMADKESYHSLLPKLKATTGQNLIMVRLQKIGLKDATELIDPYFTISCKDATAVDLCQRQNTPVASGRVENYLTFGFDIHIQVPFENMPKGSAIFFELFHYKQKRRATSLKCFSFMELDELKAGPCVIELYKKPTDFRKKKLNLLTAKPLYLHLVLTISKEM</sequence>
<dbReference type="Gene3D" id="1.20.120.360">
    <property type="entry name" value="Axin interactor, dorsalization-associated protein, N-terminal domain"/>
    <property type="match status" value="1"/>
</dbReference>
<reference evidence="5" key="3">
    <citation type="submission" date="2025-09" db="UniProtKB">
        <authorList>
            <consortium name="Ensembl"/>
        </authorList>
    </citation>
    <scope>IDENTIFICATION</scope>
</reference>
<dbReference type="PANTHER" id="PTHR28654:SF1">
    <property type="entry name" value="AXIN INTERACTOR, DORSALIZATION-ASSOCIATED PROTEIN"/>
    <property type="match status" value="1"/>
</dbReference>
<comment type="similarity">
    <text evidence="1">Belongs to the AIDA family.</text>
</comment>
<evidence type="ECO:0000256" key="3">
    <source>
        <dbReference type="ARBA" id="ARBA00059715"/>
    </source>
</evidence>
<name>H2YCD5_CIOSA</name>
<protein>
    <recommendedName>
        <fullName evidence="4">C2 Aida-type domain-containing protein</fullName>
    </recommendedName>
</protein>
<dbReference type="PROSITE" id="PS51911">
    <property type="entry name" value="C2_AIDA"/>
    <property type="match status" value="1"/>
</dbReference>
<dbReference type="InterPro" id="IPR025939">
    <property type="entry name" value="Aida_C"/>
</dbReference>
<dbReference type="InterPro" id="IPR023421">
    <property type="entry name" value="AIDA_N"/>
</dbReference>
<dbReference type="GeneTree" id="ENSGT00390000016465"/>
<accession>H2YCD5</accession>